<evidence type="ECO:0000256" key="10">
    <source>
        <dbReference type="ARBA" id="ARBA00022927"/>
    </source>
</evidence>
<dbReference type="EMBL" id="GEZM01068147">
    <property type="protein sequence ID" value="JAV67141.1"/>
    <property type="molecule type" value="Transcribed_RNA"/>
</dbReference>
<proteinExistence type="inferred from homology"/>
<gene>
    <name evidence="19" type="ORF">PPYR_02727</name>
</gene>
<dbReference type="GO" id="GO:0008270">
    <property type="term" value="F:zinc ion binding"/>
    <property type="evidence" value="ECO:0007669"/>
    <property type="project" value="UniProtKB-KW"/>
</dbReference>
<dbReference type="InterPro" id="IPR001841">
    <property type="entry name" value="Znf_RING"/>
</dbReference>
<comment type="similarity">
    <text evidence="3 15">Belongs to the pex2/pex10/pex12 family.</text>
</comment>
<keyword evidence="13 15" id="KW-0576">Peroxisome</keyword>
<evidence type="ECO:0000256" key="14">
    <source>
        <dbReference type="ARBA" id="ARBA00029692"/>
    </source>
</evidence>
<keyword evidence="20" id="KW-1185">Reference proteome</keyword>
<keyword evidence="8 16" id="KW-0863">Zinc-finger</keyword>
<keyword evidence="5" id="KW-0813">Transport</keyword>
<dbReference type="CDD" id="cd16451">
    <property type="entry name" value="mRING_PEX12"/>
    <property type="match status" value="1"/>
</dbReference>
<accession>A0A1Y1L2Z8</accession>
<keyword evidence="10" id="KW-0653">Protein transport</keyword>
<dbReference type="SMART" id="SM00184">
    <property type="entry name" value="RING"/>
    <property type="match status" value="1"/>
</dbReference>
<dbReference type="GO" id="GO:0005778">
    <property type="term" value="C:peroxisomal membrane"/>
    <property type="evidence" value="ECO:0007669"/>
    <property type="project" value="UniProtKB-SubCell"/>
</dbReference>
<evidence type="ECO:0000256" key="16">
    <source>
        <dbReference type="PROSITE-ProRule" id="PRU00175"/>
    </source>
</evidence>
<dbReference type="EMBL" id="VVIM01000011">
    <property type="protein sequence ID" value="KAB0790927.1"/>
    <property type="molecule type" value="Genomic_DNA"/>
</dbReference>
<dbReference type="Gene3D" id="3.30.40.10">
    <property type="entry name" value="Zinc/RING finger domain, C3HC4 (zinc finger)"/>
    <property type="match status" value="1"/>
</dbReference>
<dbReference type="PROSITE" id="PS50089">
    <property type="entry name" value="ZF_RING_2"/>
    <property type="match status" value="1"/>
</dbReference>
<keyword evidence="12 15" id="KW-0472">Membrane</keyword>
<dbReference type="GO" id="GO:0006513">
    <property type="term" value="P:protein monoubiquitination"/>
    <property type="evidence" value="ECO:0007669"/>
    <property type="project" value="TreeGrafter"/>
</dbReference>
<dbReference type="OrthoDB" id="107372at2759"/>
<dbReference type="GO" id="GO:0004842">
    <property type="term" value="F:ubiquitin-protein transferase activity"/>
    <property type="evidence" value="ECO:0007669"/>
    <property type="project" value="TreeGrafter"/>
</dbReference>
<keyword evidence="11" id="KW-1133">Transmembrane helix</keyword>
<dbReference type="AlphaFoldDB" id="A0A1Y1L2Z8"/>
<dbReference type="InterPro" id="IPR006845">
    <property type="entry name" value="Pex_N"/>
</dbReference>
<reference evidence="19 20" key="2">
    <citation type="journal article" date="2018" name="Elife">
        <title>Firefly genomes illuminate parallel origins of bioluminescence in beetles.</title>
        <authorList>
            <person name="Fallon T.R."/>
            <person name="Lower S.E."/>
            <person name="Chang C.H."/>
            <person name="Bessho-Uehara M."/>
            <person name="Martin G.J."/>
            <person name="Bewick A.J."/>
            <person name="Behringer M."/>
            <person name="Debat H.J."/>
            <person name="Wong I."/>
            <person name="Day J.C."/>
            <person name="Suvorov A."/>
            <person name="Silva C.J."/>
            <person name="Stanger-Hall K.F."/>
            <person name="Hall D.W."/>
            <person name="Schmitz R.J."/>
            <person name="Nelson D.R."/>
            <person name="Lewis S.M."/>
            <person name="Shigenobu S."/>
            <person name="Bybee S.M."/>
            <person name="Larracuente A.M."/>
            <person name="Oba Y."/>
            <person name="Weng J.K."/>
        </authorList>
    </citation>
    <scope>NUCLEOTIDE SEQUENCE [LARGE SCALE GENOMIC DNA]</scope>
    <source>
        <strain evidence="19">1611_PpyrPB1</strain>
        <tissue evidence="19">Whole body</tissue>
    </source>
</reference>
<dbReference type="PANTHER" id="PTHR12888:SF0">
    <property type="entry name" value="PEROXISOME ASSEMBLY PROTEIN 12"/>
    <property type="match status" value="1"/>
</dbReference>
<evidence type="ECO:0000256" key="9">
    <source>
        <dbReference type="ARBA" id="ARBA00022833"/>
    </source>
</evidence>
<dbReference type="SUPFAM" id="SSF57850">
    <property type="entry name" value="RING/U-box"/>
    <property type="match status" value="1"/>
</dbReference>
<dbReference type="InterPro" id="IPR013083">
    <property type="entry name" value="Znf_RING/FYVE/PHD"/>
</dbReference>
<dbReference type="GO" id="GO:0016558">
    <property type="term" value="P:protein import into peroxisome matrix"/>
    <property type="evidence" value="ECO:0007669"/>
    <property type="project" value="UniProtKB-UniRule"/>
</dbReference>
<evidence type="ECO:0000256" key="15">
    <source>
        <dbReference type="PIRNR" id="PIRNR038074"/>
    </source>
</evidence>
<comment type="subcellular location">
    <subcellularLocation>
        <location evidence="1">Peroxisome membrane</location>
        <topology evidence="1">Multi-pass membrane protein</topology>
    </subcellularLocation>
</comment>
<keyword evidence="6" id="KW-0812">Transmembrane</keyword>
<dbReference type="Pfam" id="PF13923">
    <property type="entry name" value="zf-C3HC4_2"/>
    <property type="match status" value="1"/>
</dbReference>
<comment type="pathway">
    <text evidence="2">Protein modification; protein ubiquitination.</text>
</comment>
<evidence type="ECO:0000256" key="2">
    <source>
        <dbReference type="ARBA" id="ARBA00004906"/>
    </source>
</evidence>
<evidence type="ECO:0000256" key="1">
    <source>
        <dbReference type="ARBA" id="ARBA00004585"/>
    </source>
</evidence>
<evidence type="ECO:0000256" key="6">
    <source>
        <dbReference type="ARBA" id="ARBA00022692"/>
    </source>
</evidence>
<keyword evidence="9" id="KW-0862">Zinc</keyword>
<evidence type="ECO:0000256" key="8">
    <source>
        <dbReference type="ARBA" id="ARBA00022771"/>
    </source>
</evidence>
<evidence type="ECO:0000313" key="19">
    <source>
        <dbReference type="EMBL" id="KAB0790927.1"/>
    </source>
</evidence>
<evidence type="ECO:0000259" key="17">
    <source>
        <dbReference type="PROSITE" id="PS50089"/>
    </source>
</evidence>
<evidence type="ECO:0000256" key="5">
    <source>
        <dbReference type="ARBA" id="ARBA00022448"/>
    </source>
</evidence>
<evidence type="ECO:0000256" key="13">
    <source>
        <dbReference type="ARBA" id="ARBA00023140"/>
    </source>
</evidence>
<evidence type="ECO:0000313" key="18">
    <source>
        <dbReference type="EMBL" id="JAV67141.1"/>
    </source>
</evidence>
<evidence type="ECO:0000256" key="4">
    <source>
        <dbReference type="ARBA" id="ARBA00018980"/>
    </source>
</evidence>
<dbReference type="PIRSF" id="PIRSF038074">
    <property type="entry name" value="Peroxisome_assembly_p12"/>
    <property type="match status" value="1"/>
</dbReference>
<dbReference type="GO" id="GO:1990429">
    <property type="term" value="C:peroxisomal importomer complex"/>
    <property type="evidence" value="ECO:0007669"/>
    <property type="project" value="TreeGrafter"/>
</dbReference>
<evidence type="ECO:0000256" key="12">
    <source>
        <dbReference type="ARBA" id="ARBA00023136"/>
    </source>
</evidence>
<evidence type="ECO:0000256" key="7">
    <source>
        <dbReference type="ARBA" id="ARBA00022723"/>
    </source>
</evidence>
<dbReference type="InParanoid" id="A0A1Y1L2Z8"/>
<dbReference type="InterPro" id="IPR017375">
    <property type="entry name" value="PEX12"/>
</dbReference>
<evidence type="ECO:0000313" key="20">
    <source>
        <dbReference type="Proteomes" id="UP000327044"/>
    </source>
</evidence>
<evidence type="ECO:0000256" key="3">
    <source>
        <dbReference type="ARBA" id="ARBA00008704"/>
    </source>
</evidence>
<dbReference type="PANTHER" id="PTHR12888">
    <property type="entry name" value="PEROXISOME ASSEMBLY PROTEIN 12 PEROXIN-12"/>
    <property type="match status" value="1"/>
</dbReference>
<dbReference type="Pfam" id="PF04757">
    <property type="entry name" value="Pex2_Pex12"/>
    <property type="match status" value="1"/>
</dbReference>
<dbReference type="Proteomes" id="UP000327044">
    <property type="component" value="Unassembled WGS sequence"/>
</dbReference>
<name>A0A1Y1L2Z8_PHOPY</name>
<dbReference type="EMBL" id="GEZM01068146">
    <property type="protein sequence ID" value="JAV67143.1"/>
    <property type="molecule type" value="Transcribed_RNA"/>
</dbReference>
<dbReference type="FunFam" id="3.30.40.10:FF:000634">
    <property type="entry name" value="Peroxisome assembly protein 12"/>
    <property type="match status" value="1"/>
</dbReference>
<reference evidence="19" key="3">
    <citation type="submission" date="2019-08" db="EMBL/GenBank/DDBJ databases">
        <authorList>
            <consortium name="Photinus pyralis genome working group"/>
            <person name="Fallon T.R."/>
            <person name="Sander Lower S.E."/>
            <person name="Weng J.-K."/>
        </authorList>
    </citation>
    <scope>NUCLEOTIDE SEQUENCE</scope>
    <source>
        <strain evidence="19">1611_PpyrPB1</strain>
        <tissue evidence="19">Whole body</tissue>
    </source>
</reference>
<sequence>MAANVAHYTATIETEPSIFEVIAQQSLNSLLHPAFHKFTRFLAQVNANRFSWLVQYSDEVFLVLNGLLQSHYLRTTGASFAEYFYGLQRVTSSNQPLTEAHYKLSLIFLVVLPYLKIKIDEQIQLYRVENAESYLHIGLCKRASIFAHSFFHVSYGFWTFVQYLRYLSNTSCHQTPPLQLMQLKLVYLATPEFMPSFWTALFRGQLSFTDLRAGLLQNLLEISAFFMQFLQVWNTERANYSFTSLPTVPPPPLDSKAGAFKGRCPICLQSYKIPTVLPVSGYVFCFPCIVRHLQRDTRCPVTRWPAKSLDVIRLYDSV</sequence>
<keyword evidence="7" id="KW-0479">Metal-binding</keyword>
<reference evidence="18" key="1">
    <citation type="journal article" date="2016" name="Sci. Rep.">
        <title>Molecular characterization of firefly nuptial gifts: a multi-omics approach sheds light on postcopulatory sexual selection.</title>
        <authorList>
            <person name="Al-Wathiqui N."/>
            <person name="Fallon T.R."/>
            <person name="South A."/>
            <person name="Weng J.K."/>
            <person name="Lewis S.M."/>
        </authorList>
    </citation>
    <scope>NUCLEOTIDE SEQUENCE</scope>
</reference>
<comment type="function">
    <text evidence="15">Component of a retrotranslocation channel required for peroxisome organization by mediating export of the PEX5 receptor from peroxisomes to the cytosol, thereby promoting PEX5 recycling.</text>
</comment>
<evidence type="ECO:0000256" key="11">
    <source>
        <dbReference type="ARBA" id="ARBA00022989"/>
    </source>
</evidence>
<protein>
    <recommendedName>
        <fullName evidence="4 15">Peroxisome assembly protein 12</fullName>
    </recommendedName>
    <alternativeName>
        <fullName evidence="14 15">Peroxin-12</fullName>
    </alternativeName>
</protein>
<dbReference type="FunCoup" id="A0A1Y1L2Z8">
    <property type="interactions" value="1469"/>
</dbReference>
<organism evidence="18">
    <name type="scientific">Photinus pyralis</name>
    <name type="common">Common eastern firefly</name>
    <name type="synonym">Lampyris pyralis</name>
    <dbReference type="NCBI Taxonomy" id="7054"/>
    <lineage>
        <taxon>Eukaryota</taxon>
        <taxon>Metazoa</taxon>
        <taxon>Ecdysozoa</taxon>
        <taxon>Arthropoda</taxon>
        <taxon>Hexapoda</taxon>
        <taxon>Insecta</taxon>
        <taxon>Pterygota</taxon>
        <taxon>Neoptera</taxon>
        <taxon>Endopterygota</taxon>
        <taxon>Coleoptera</taxon>
        <taxon>Polyphaga</taxon>
        <taxon>Elateriformia</taxon>
        <taxon>Elateroidea</taxon>
        <taxon>Lampyridae</taxon>
        <taxon>Lampyrinae</taxon>
        <taxon>Photinus</taxon>
    </lineage>
</organism>
<feature type="domain" description="RING-type" evidence="17">
    <location>
        <begin position="264"/>
        <end position="303"/>
    </location>
</feature>